<evidence type="ECO:0000313" key="2">
    <source>
        <dbReference type="Proteomes" id="UP001241377"/>
    </source>
</evidence>
<name>A0ACC2VII4_9TREE</name>
<organism evidence="1 2">
    <name type="scientific">Naganishia cerealis</name>
    <dbReference type="NCBI Taxonomy" id="610337"/>
    <lineage>
        <taxon>Eukaryota</taxon>
        <taxon>Fungi</taxon>
        <taxon>Dikarya</taxon>
        <taxon>Basidiomycota</taxon>
        <taxon>Agaricomycotina</taxon>
        <taxon>Tremellomycetes</taxon>
        <taxon>Filobasidiales</taxon>
        <taxon>Filobasidiaceae</taxon>
        <taxon>Naganishia</taxon>
    </lineage>
</organism>
<gene>
    <name evidence="1" type="primary">IML2</name>
    <name evidence="1" type="ORF">QFC19_006425</name>
</gene>
<dbReference type="Proteomes" id="UP001241377">
    <property type="component" value="Unassembled WGS sequence"/>
</dbReference>
<reference evidence="1" key="1">
    <citation type="submission" date="2023-04" db="EMBL/GenBank/DDBJ databases">
        <title>Draft Genome sequencing of Naganishia species isolated from polar environments using Oxford Nanopore Technology.</title>
        <authorList>
            <person name="Leo P."/>
            <person name="Venkateswaran K."/>
        </authorList>
    </citation>
    <scope>NUCLEOTIDE SEQUENCE</scope>
    <source>
        <strain evidence="1">MNA-CCFEE 5261</strain>
    </source>
</reference>
<keyword evidence="2" id="KW-1185">Reference proteome</keyword>
<comment type="caution">
    <text evidence="1">The sequence shown here is derived from an EMBL/GenBank/DDBJ whole genome shotgun (WGS) entry which is preliminary data.</text>
</comment>
<protein>
    <submittedName>
        <fullName evidence="1">Mitochondrial outer membrane protein iml2</fullName>
    </submittedName>
</protein>
<sequence>MFKGLRKKALALLLTPTSSLASLGGLNHPQYSKILKQVRDFEIALRAMDFLLDDRAEEGMKLLETESKKHSEMHSDQPAGIFPLAMGVMDFIEATLGFEPEVMARAHETLSNAEAASLTNSKYNTKHQLNTSMIYPPGTEFQVTLAELTLLNALVMLLTENNSFLEAAKALLKLRKAYQTLDSLYKRIKELEPVFNRNLAKLKRGTSSKNVSTVDLPGFESTDNLGSSNASSSSLPEDVKLMNSLEQIFQMRKSRVEGTNLGRDVNPDRVNLFKDASGDHIPRMSSLRDLHANPSPRAVSPNVALQNLVFLSKPIGTDYDSDEDDDEFTDALETLQEDIPILAPMPIYMKSNGGNRIASGTESIISFSTDYSASTSSDLNSNHLHVSTIDEFIHSGVQLCFGILQVVLSLIPPTIGKVLSIVGFKGDFEAGMKMLWRTAITSRNIHGELALLCLLVFYDGPIEFIDNGYQVPKKDSKVAREVFAIDNRSTVSDEELKAITENPSSYTPQLLERARTHFKHNALWILQQGRMLAAQGQLDEAISLMQGFTDDPDNKINMRQIEGLFLFDRSMLYAFRHSFDECARDFVKLVDKNSWSQGLYLFFAGCSYLEKYRMIKLGLLQVQNEQETLKELAEKAEHFMKLGPTYVPGHGVNAANKKGGIGGNKKQLPFDKYLLRKMAHLEEVQKQNPKMAFIDCVGTSPYHEIIYFWNGYNRMPTKDLELSIKLLGYSGAPDSEFSANTSLNNYSYIKETMDEAMLRYFFQAMALRLLGRHSEGLALLDSHVISKYVTQDSPLANFKFTKMTYSPFLYPTALYEKSRFVWNLRTSAPDFDVRKSITDCETLLKKAEIVSDIGDYEMSSRTSMNIKASLDRVTKLRNQYL</sequence>
<evidence type="ECO:0000313" key="1">
    <source>
        <dbReference type="EMBL" id="KAJ9098426.1"/>
    </source>
</evidence>
<dbReference type="EMBL" id="JASBWR010000077">
    <property type="protein sequence ID" value="KAJ9098426.1"/>
    <property type="molecule type" value="Genomic_DNA"/>
</dbReference>
<proteinExistence type="predicted"/>
<accession>A0ACC2VII4</accession>